<dbReference type="PROSITE" id="PS51141">
    <property type="entry name" value="ZF_SBP"/>
    <property type="match status" value="1"/>
</dbReference>
<dbReference type="SUPFAM" id="SSF103612">
    <property type="entry name" value="SBT domain"/>
    <property type="match status" value="1"/>
</dbReference>
<evidence type="ECO:0000259" key="5">
    <source>
        <dbReference type="PROSITE" id="PS51141"/>
    </source>
</evidence>
<proteinExistence type="predicted"/>
<organism evidence="6 7">
    <name type="scientific">Vigna unguiculata</name>
    <name type="common">Cowpea</name>
    <dbReference type="NCBI Taxonomy" id="3917"/>
    <lineage>
        <taxon>Eukaryota</taxon>
        <taxon>Viridiplantae</taxon>
        <taxon>Streptophyta</taxon>
        <taxon>Embryophyta</taxon>
        <taxon>Tracheophyta</taxon>
        <taxon>Spermatophyta</taxon>
        <taxon>Magnoliopsida</taxon>
        <taxon>eudicotyledons</taxon>
        <taxon>Gunneridae</taxon>
        <taxon>Pentapetalae</taxon>
        <taxon>rosids</taxon>
        <taxon>fabids</taxon>
        <taxon>Fabales</taxon>
        <taxon>Fabaceae</taxon>
        <taxon>Papilionoideae</taxon>
        <taxon>50 kb inversion clade</taxon>
        <taxon>NPAAA clade</taxon>
        <taxon>indigoferoid/millettioid clade</taxon>
        <taxon>Phaseoleae</taxon>
        <taxon>Vigna</taxon>
    </lineage>
</organism>
<dbReference type="Proteomes" id="UP000501690">
    <property type="component" value="Linkage Group LG4"/>
</dbReference>
<gene>
    <name evidence="6" type="ORF">DEO72_LG4g2148</name>
</gene>
<keyword evidence="3" id="KW-0862">Zinc</keyword>
<dbReference type="PANTHER" id="PTHR31251">
    <property type="entry name" value="SQUAMOSA PROMOTER-BINDING-LIKE PROTEIN 4"/>
    <property type="match status" value="1"/>
</dbReference>
<dbReference type="PANTHER" id="PTHR31251:SF226">
    <property type="entry name" value="SQUAMOSA PROMOTER-BINDING-LIKE PROTEIN 6"/>
    <property type="match status" value="1"/>
</dbReference>
<reference evidence="6 7" key="1">
    <citation type="submission" date="2019-04" db="EMBL/GenBank/DDBJ databases">
        <title>An improved genome assembly and genetic linkage map for asparagus bean, Vigna unguiculata ssp. sesquipedialis.</title>
        <authorList>
            <person name="Xia Q."/>
            <person name="Zhang R."/>
            <person name="Dong Y."/>
        </authorList>
    </citation>
    <scope>NUCLEOTIDE SEQUENCE [LARGE SCALE GENOMIC DNA]</scope>
    <source>
        <tissue evidence="6">Leaf</tissue>
    </source>
</reference>
<name>A0A4D6LT93_VIGUN</name>
<evidence type="ECO:0000256" key="2">
    <source>
        <dbReference type="ARBA" id="ARBA00022771"/>
    </source>
</evidence>
<dbReference type="InterPro" id="IPR044817">
    <property type="entry name" value="SBP-like"/>
</dbReference>
<evidence type="ECO:0000256" key="1">
    <source>
        <dbReference type="ARBA" id="ARBA00022723"/>
    </source>
</evidence>
<dbReference type="GO" id="GO:0008270">
    <property type="term" value="F:zinc ion binding"/>
    <property type="evidence" value="ECO:0007669"/>
    <property type="project" value="UniProtKB-KW"/>
</dbReference>
<evidence type="ECO:0000256" key="4">
    <source>
        <dbReference type="PROSITE-ProRule" id="PRU00470"/>
    </source>
</evidence>
<accession>A0A4D6LT93</accession>
<feature type="domain" description="SBP-type" evidence="5">
    <location>
        <begin position="38"/>
        <end position="111"/>
    </location>
</feature>
<sequence>MDNGNEGEEAVQKIRIMLVCGNGKGSRRGSSSSSSSSSSFCQADECDVNLNMAKSYNRRHKVCERHSKAPVVLVSSIRQRFCQQCSKRFIQEIHRRIHRRLSLVSASNRSNFSSNNVYLSYYIEIFVVESRVGSINPSLVCTNLFILFDNVFLALADSVISQNLMRPKEVAGKHWLSIMNVEEKLAQKCP</sequence>
<dbReference type="GO" id="GO:0003677">
    <property type="term" value="F:DNA binding"/>
    <property type="evidence" value="ECO:0007669"/>
    <property type="project" value="InterPro"/>
</dbReference>
<dbReference type="InterPro" id="IPR004333">
    <property type="entry name" value="SBP_dom"/>
</dbReference>
<dbReference type="EMBL" id="CP039348">
    <property type="protein sequence ID" value="QCD91184.1"/>
    <property type="molecule type" value="Genomic_DNA"/>
</dbReference>
<evidence type="ECO:0000313" key="7">
    <source>
        <dbReference type="Proteomes" id="UP000501690"/>
    </source>
</evidence>
<dbReference type="Pfam" id="PF03110">
    <property type="entry name" value="SBP"/>
    <property type="match status" value="1"/>
</dbReference>
<evidence type="ECO:0000256" key="3">
    <source>
        <dbReference type="ARBA" id="ARBA00022833"/>
    </source>
</evidence>
<protein>
    <submittedName>
        <fullName evidence="6">Transcription factor</fullName>
    </submittedName>
</protein>
<dbReference type="GO" id="GO:0005634">
    <property type="term" value="C:nucleus"/>
    <property type="evidence" value="ECO:0007669"/>
    <property type="project" value="InterPro"/>
</dbReference>
<keyword evidence="2 4" id="KW-0863">Zinc-finger</keyword>
<keyword evidence="7" id="KW-1185">Reference proteome</keyword>
<dbReference type="Gene3D" id="4.10.1100.10">
    <property type="entry name" value="Transcription factor, SBP-box domain"/>
    <property type="match status" value="1"/>
</dbReference>
<dbReference type="AlphaFoldDB" id="A0A4D6LT93"/>
<dbReference type="InterPro" id="IPR036893">
    <property type="entry name" value="SBP_sf"/>
</dbReference>
<evidence type="ECO:0000313" key="6">
    <source>
        <dbReference type="EMBL" id="QCD91184.1"/>
    </source>
</evidence>
<keyword evidence="1" id="KW-0479">Metal-binding</keyword>